<accession>W7XJG0</accession>
<feature type="non-terminal residue" evidence="1">
    <location>
        <position position="1"/>
    </location>
</feature>
<name>W7XJG0_TETTS</name>
<sequence>IDYIFFIICGFQIMVYKARQNNHIFCRFIQCILKKVLTSRYYNYYVFSSKTSYQTYLYWKLIRKNISKIIQSKASQNMSIQSSRLISQNNSQRADTNENMLSLQTQIHKYQKRFFQNNQILSPNRKKQNSHFKLLAHNFNADQDNQNFKNDFILESEQNEQLEISDPKKVEIYNFSPKSSIFNSKIQFYHKDQSSILNN</sequence>
<dbReference type="AlphaFoldDB" id="W7XJG0"/>
<proteinExistence type="predicted"/>
<evidence type="ECO:0000313" key="2">
    <source>
        <dbReference type="Proteomes" id="UP000009168"/>
    </source>
</evidence>
<dbReference type="Proteomes" id="UP000009168">
    <property type="component" value="Unassembled WGS sequence"/>
</dbReference>
<keyword evidence="2" id="KW-1185">Reference proteome</keyword>
<gene>
    <name evidence="1" type="ORF">TTHERM_002653364</name>
</gene>
<dbReference type="GeneID" id="24442584"/>
<dbReference type="EMBL" id="GG662678">
    <property type="protein sequence ID" value="EWS74129.1"/>
    <property type="molecule type" value="Genomic_DNA"/>
</dbReference>
<dbReference type="KEGG" id="tet:TTHERM_002653364"/>
<protein>
    <submittedName>
        <fullName evidence="1">Uncharacterized protein</fullName>
    </submittedName>
</protein>
<evidence type="ECO:0000313" key="1">
    <source>
        <dbReference type="EMBL" id="EWS74129.1"/>
    </source>
</evidence>
<reference evidence="2" key="1">
    <citation type="journal article" date="2006" name="PLoS Biol.">
        <title>Macronuclear genome sequence of the ciliate Tetrahymena thermophila, a model eukaryote.</title>
        <authorList>
            <person name="Eisen J.A."/>
            <person name="Coyne R.S."/>
            <person name="Wu M."/>
            <person name="Wu D."/>
            <person name="Thiagarajan M."/>
            <person name="Wortman J.R."/>
            <person name="Badger J.H."/>
            <person name="Ren Q."/>
            <person name="Amedeo P."/>
            <person name="Jones K.M."/>
            <person name="Tallon L.J."/>
            <person name="Delcher A.L."/>
            <person name="Salzberg S.L."/>
            <person name="Silva J.C."/>
            <person name="Haas B.J."/>
            <person name="Majoros W.H."/>
            <person name="Farzad M."/>
            <person name="Carlton J.M."/>
            <person name="Smith R.K. Jr."/>
            <person name="Garg J."/>
            <person name="Pearlman R.E."/>
            <person name="Karrer K.M."/>
            <person name="Sun L."/>
            <person name="Manning G."/>
            <person name="Elde N.C."/>
            <person name="Turkewitz A.P."/>
            <person name="Asai D.J."/>
            <person name="Wilkes D.E."/>
            <person name="Wang Y."/>
            <person name="Cai H."/>
            <person name="Collins K."/>
            <person name="Stewart B.A."/>
            <person name="Lee S.R."/>
            <person name="Wilamowska K."/>
            <person name="Weinberg Z."/>
            <person name="Ruzzo W.L."/>
            <person name="Wloga D."/>
            <person name="Gaertig J."/>
            <person name="Frankel J."/>
            <person name="Tsao C.-C."/>
            <person name="Gorovsky M.A."/>
            <person name="Keeling P.J."/>
            <person name="Waller R.F."/>
            <person name="Patron N.J."/>
            <person name="Cherry J.M."/>
            <person name="Stover N.A."/>
            <person name="Krieger C.J."/>
            <person name="del Toro C."/>
            <person name="Ryder H.F."/>
            <person name="Williamson S.C."/>
            <person name="Barbeau R.A."/>
            <person name="Hamilton E.P."/>
            <person name="Orias E."/>
        </authorList>
    </citation>
    <scope>NUCLEOTIDE SEQUENCE [LARGE SCALE GENOMIC DNA]</scope>
    <source>
        <strain evidence="2">SB210</strain>
    </source>
</reference>
<dbReference type="InParanoid" id="W7XJG0"/>
<dbReference type="RefSeq" id="XP_012653334.1">
    <property type="nucleotide sequence ID" value="XM_012797880.1"/>
</dbReference>
<organism evidence="1 2">
    <name type="scientific">Tetrahymena thermophila (strain SB210)</name>
    <dbReference type="NCBI Taxonomy" id="312017"/>
    <lineage>
        <taxon>Eukaryota</taxon>
        <taxon>Sar</taxon>
        <taxon>Alveolata</taxon>
        <taxon>Ciliophora</taxon>
        <taxon>Intramacronucleata</taxon>
        <taxon>Oligohymenophorea</taxon>
        <taxon>Hymenostomatida</taxon>
        <taxon>Tetrahymenina</taxon>
        <taxon>Tetrahymenidae</taxon>
        <taxon>Tetrahymena</taxon>
    </lineage>
</organism>